<evidence type="ECO:0000259" key="1">
    <source>
        <dbReference type="Pfam" id="PF00534"/>
    </source>
</evidence>
<feature type="domain" description="Glycosyl transferase family 1" evidence="1">
    <location>
        <begin position="190"/>
        <end position="346"/>
    </location>
</feature>
<dbReference type="SUPFAM" id="SSF53756">
    <property type="entry name" value="UDP-Glycosyltransferase/glycogen phosphorylase"/>
    <property type="match status" value="1"/>
</dbReference>
<evidence type="ECO:0000313" key="3">
    <source>
        <dbReference type="EMBL" id="MFC4248233.1"/>
    </source>
</evidence>
<reference evidence="3 4" key="1">
    <citation type="journal article" date="2014" name="Int. J. Syst. Evol. Microbiol.">
        <title>Complete genome sequence of Corynebacterium casei LMG S-19264T (=DSM 44701T), isolated from a smear-ripened cheese.</title>
        <authorList>
            <consortium name="US DOE Joint Genome Institute (JGI-PGF)"/>
            <person name="Walter F."/>
            <person name="Albersmeier A."/>
            <person name="Kalinowski J."/>
            <person name="Ruckert C."/>
        </authorList>
    </citation>
    <scope>NUCLEOTIDE SEQUENCE [LARGE SCALE GENOMIC DNA]</scope>
    <source>
        <strain evidence="3 4">IBRC-M 10912</strain>
    </source>
</reference>
<dbReference type="Pfam" id="PF13439">
    <property type="entry name" value="Glyco_transf_4"/>
    <property type="match status" value="1"/>
</dbReference>
<name>A0ABD5P228_9EURY</name>
<evidence type="ECO:0000259" key="2">
    <source>
        <dbReference type="Pfam" id="PF13439"/>
    </source>
</evidence>
<proteinExistence type="predicted"/>
<keyword evidence="3" id="KW-0808">Transferase</keyword>
<dbReference type="InterPro" id="IPR028098">
    <property type="entry name" value="Glyco_trans_4-like_N"/>
</dbReference>
<dbReference type="Proteomes" id="UP001595821">
    <property type="component" value="Unassembled WGS sequence"/>
</dbReference>
<accession>A0ABD5P228</accession>
<keyword evidence="3" id="KW-0328">Glycosyltransferase</keyword>
<feature type="domain" description="Glycosyltransferase subfamily 4-like N-terminal" evidence="2">
    <location>
        <begin position="16"/>
        <end position="181"/>
    </location>
</feature>
<dbReference type="EC" id="2.4.-.-" evidence="3"/>
<dbReference type="PANTHER" id="PTHR45947">
    <property type="entry name" value="SULFOQUINOVOSYL TRANSFERASE SQD2"/>
    <property type="match status" value="1"/>
</dbReference>
<gene>
    <name evidence="3" type="ORF">ACFOZ7_15065</name>
</gene>
<dbReference type="AlphaFoldDB" id="A0ABD5P228"/>
<dbReference type="GO" id="GO:0016757">
    <property type="term" value="F:glycosyltransferase activity"/>
    <property type="evidence" value="ECO:0007669"/>
    <property type="project" value="UniProtKB-KW"/>
</dbReference>
<dbReference type="GeneID" id="71855428"/>
<dbReference type="RefSeq" id="WP_246969549.1">
    <property type="nucleotide sequence ID" value="NZ_CP095397.1"/>
</dbReference>
<dbReference type="Gene3D" id="3.40.50.2000">
    <property type="entry name" value="Glycogen Phosphorylase B"/>
    <property type="match status" value="2"/>
</dbReference>
<comment type="caution">
    <text evidence="3">The sequence shown here is derived from an EMBL/GenBank/DDBJ whole genome shotgun (WGS) entry which is preliminary data.</text>
</comment>
<dbReference type="InterPro" id="IPR050194">
    <property type="entry name" value="Glycosyltransferase_grp1"/>
</dbReference>
<dbReference type="Pfam" id="PF00534">
    <property type="entry name" value="Glycos_transf_1"/>
    <property type="match status" value="1"/>
</dbReference>
<dbReference type="EMBL" id="JBHSDJ010000118">
    <property type="protein sequence ID" value="MFC4248233.1"/>
    <property type="molecule type" value="Genomic_DNA"/>
</dbReference>
<sequence length="385" mass="42521">MRIGFYHESAGTRHAGGIAVYTQHVAAELAKRHDVYVYTQAGDTAELLRRSDVEVVETPSFADRIPNGVTTILPVNTQDLAKVAMTVWSRRNGVVDHIEEHTDLVFTFQFLDDLLLSNLVDVPTVYGFHSLASVGLGARLRERFSQTDLIIANSHDTARQVSDEFGYEVDDVVYPGVDVDRFQPDVSPAFSSEVPVILYVGRFVDRKGIDDLLEAFSRLDEPAELRLVGRGDTDAIRERCRELDVGESVTVDGEVPHLELPGYYVAADVFCLPSYTESFGMVNLEAMACGTPVVTSDLEAIEAYVTDGDEGLLISPGDSDALAAALSRLVTAPTRREAMGKRARERTRSFSWEAQGKRLEAFCADVLGESLERARRGRPTQLQYP</sequence>
<evidence type="ECO:0000313" key="4">
    <source>
        <dbReference type="Proteomes" id="UP001595821"/>
    </source>
</evidence>
<dbReference type="CDD" id="cd03801">
    <property type="entry name" value="GT4_PimA-like"/>
    <property type="match status" value="1"/>
</dbReference>
<dbReference type="PANTHER" id="PTHR45947:SF3">
    <property type="entry name" value="SULFOQUINOVOSYL TRANSFERASE SQD2"/>
    <property type="match status" value="1"/>
</dbReference>
<dbReference type="InterPro" id="IPR001296">
    <property type="entry name" value="Glyco_trans_1"/>
</dbReference>
<organism evidence="3 4">
    <name type="scientific">Natribaculum luteum</name>
    <dbReference type="NCBI Taxonomy" id="1586232"/>
    <lineage>
        <taxon>Archaea</taxon>
        <taxon>Methanobacteriati</taxon>
        <taxon>Methanobacteriota</taxon>
        <taxon>Stenosarchaea group</taxon>
        <taxon>Halobacteria</taxon>
        <taxon>Halobacteriales</taxon>
        <taxon>Natrialbaceae</taxon>
        <taxon>Natribaculum</taxon>
    </lineage>
</organism>
<protein>
    <submittedName>
        <fullName evidence="3">Glycosyltransferase family 4 protein</fullName>
        <ecNumber evidence="3">2.4.-.-</ecNumber>
    </submittedName>
</protein>